<name>A0A9N7U4U1_PLEPL</name>
<feature type="compositionally biased region" description="Basic residues" evidence="1">
    <location>
        <begin position="61"/>
        <end position="79"/>
    </location>
</feature>
<evidence type="ECO:0000313" key="3">
    <source>
        <dbReference type="Proteomes" id="UP001153269"/>
    </source>
</evidence>
<protein>
    <submittedName>
        <fullName evidence="2">Uncharacterized protein</fullName>
    </submittedName>
</protein>
<keyword evidence="3" id="KW-1185">Reference proteome</keyword>
<proteinExistence type="predicted"/>
<evidence type="ECO:0000313" key="2">
    <source>
        <dbReference type="EMBL" id="CAB1424805.1"/>
    </source>
</evidence>
<reference evidence="2" key="1">
    <citation type="submission" date="2020-03" db="EMBL/GenBank/DDBJ databases">
        <authorList>
            <person name="Weist P."/>
        </authorList>
    </citation>
    <scope>NUCLEOTIDE SEQUENCE</scope>
</reference>
<evidence type="ECO:0000256" key="1">
    <source>
        <dbReference type="SAM" id="MobiDB-lite"/>
    </source>
</evidence>
<organism evidence="2 3">
    <name type="scientific">Pleuronectes platessa</name>
    <name type="common">European plaice</name>
    <dbReference type="NCBI Taxonomy" id="8262"/>
    <lineage>
        <taxon>Eukaryota</taxon>
        <taxon>Metazoa</taxon>
        <taxon>Chordata</taxon>
        <taxon>Craniata</taxon>
        <taxon>Vertebrata</taxon>
        <taxon>Euteleostomi</taxon>
        <taxon>Actinopterygii</taxon>
        <taxon>Neopterygii</taxon>
        <taxon>Teleostei</taxon>
        <taxon>Neoteleostei</taxon>
        <taxon>Acanthomorphata</taxon>
        <taxon>Carangaria</taxon>
        <taxon>Pleuronectiformes</taxon>
        <taxon>Pleuronectoidei</taxon>
        <taxon>Pleuronectidae</taxon>
        <taxon>Pleuronectes</taxon>
    </lineage>
</organism>
<dbReference type="Proteomes" id="UP001153269">
    <property type="component" value="Unassembled WGS sequence"/>
</dbReference>
<comment type="caution">
    <text evidence="2">The sequence shown here is derived from an EMBL/GenBank/DDBJ whole genome shotgun (WGS) entry which is preliminary data.</text>
</comment>
<accession>A0A9N7U4U1</accession>
<dbReference type="EMBL" id="CADEAL010000757">
    <property type="protein sequence ID" value="CAB1424805.1"/>
    <property type="molecule type" value="Genomic_DNA"/>
</dbReference>
<dbReference type="AlphaFoldDB" id="A0A9N7U4U1"/>
<feature type="region of interest" description="Disordered" evidence="1">
    <location>
        <begin position="61"/>
        <end position="84"/>
    </location>
</feature>
<gene>
    <name evidence="2" type="ORF">PLEPLA_LOCUS12733</name>
</gene>
<sequence length="120" mass="13618">MLSRPPSITKLSSSTVQDCQLVRVASESKLTVGHVRASPRQSEETAELPWEFTWSRRPTRHESLKRRTQTLKQKSRRKIKDVGSVKRKDTVSCFLGAEQHDAQPPDLAQLYPVKETMTSG</sequence>